<evidence type="ECO:0000313" key="2">
    <source>
        <dbReference type="Proteomes" id="UP000011873"/>
    </source>
</evidence>
<comment type="caution">
    <text evidence="1">The sequence shown here is derived from an EMBL/GenBank/DDBJ whole genome shotgun (WGS) entry which is preliminary data.</text>
</comment>
<proteinExistence type="predicted"/>
<reference evidence="1 2" key="1">
    <citation type="submission" date="2013-01" db="EMBL/GenBank/DDBJ databases">
        <authorList>
            <person name="Harkins D.M."/>
            <person name="Durkin A.S."/>
            <person name="Brinkac L.M."/>
            <person name="Haft D.H."/>
            <person name="Selengut J.D."/>
            <person name="Sanka R."/>
            <person name="DePew J."/>
            <person name="Purushe J."/>
            <person name="Galloway R.L."/>
            <person name="Vinetz J.M."/>
            <person name="Sutton G.G."/>
            <person name="Nierman W.C."/>
            <person name="Fouts D.E."/>
        </authorList>
    </citation>
    <scope>NUCLEOTIDE SEQUENCE [LARGE SCALE GENOMIC DNA]</scope>
    <source>
        <strain evidence="1 2">Sponselee CDC</strain>
    </source>
</reference>
<evidence type="ECO:0000313" key="1">
    <source>
        <dbReference type="EMBL" id="EMJ84256.1"/>
    </source>
</evidence>
<protein>
    <submittedName>
        <fullName evidence="1">Uncharacterized protein</fullName>
    </submittedName>
</protein>
<dbReference type="EMBL" id="ANMU01000022">
    <property type="protein sequence ID" value="EMJ84256.1"/>
    <property type="molecule type" value="Genomic_DNA"/>
</dbReference>
<dbReference type="PATRIC" id="fig|1218567.3.peg.577"/>
<dbReference type="AlphaFoldDB" id="M6C0I1"/>
<dbReference type="Proteomes" id="UP000011873">
    <property type="component" value="Unassembled WGS sequence"/>
</dbReference>
<accession>M6C0I1</accession>
<sequence length="44" mass="4898">MAPYGSLLQVALQDFGQVLRKDSSNSRMCSFTVENSETLFLSPE</sequence>
<name>M6C0I1_LEPBO</name>
<organism evidence="1 2">
    <name type="scientific">Leptospira borgpetersenii serovar Hardjo-bovis str. Sponselee</name>
    <dbReference type="NCBI Taxonomy" id="1303729"/>
    <lineage>
        <taxon>Bacteria</taxon>
        <taxon>Pseudomonadati</taxon>
        <taxon>Spirochaetota</taxon>
        <taxon>Spirochaetia</taxon>
        <taxon>Leptospirales</taxon>
        <taxon>Leptospiraceae</taxon>
        <taxon>Leptospira</taxon>
    </lineage>
</organism>
<gene>
    <name evidence="1" type="ORF">LEP1GSC016_2919</name>
</gene>